<protein>
    <recommendedName>
        <fullName evidence="3">DUF3828 domain-containing protein</fullName>
    </recommendedName>
</protein>
<evidence type="ECO:0000313" key="2">
    <source>
        <dbReference type="Proteomes" id="UP001596163"/>
    </source>
</evidence>
<evidence type="ECO:0000313" key="1">
    <source>
        <dbReference type="EMBL" id="MFC5192940.1"/>
    </source>
</evidence>
<dbReference type="EMBL" id="JBHSKS010000012">
    <property type="protein sequence ID" value="MFC5192940.1"/>
    <property type="molecule type" value="Genomic_DNA"/>
</dbReference>
<dbReference type="Proteomes" id="UP001596163">
    <property type="component" value="Unassembled WGS sequence"/>
</dbReference>
<sequence length="179" mass="21202">MMMKLCQFLFSLFTLLVLESFQSHENDEKRIFELLSDLEKIEYVSDTPIKWSDYGFTNYQKLNHENIVNFDRKEFELDLLFDEKQKEELDQKVQSDKPIKIQKKDLPANATLVTKDYGQLRRTVFSFSQPIFQEGKVGTKYAFILVSQTFESEGTTKYFFLQKNDGKWKIRGMQIIGFS</sequence>
<gene>
    <name evidence="1" type="ORF">ACFPIK_14280</name>
</gene>
<organism evidence="1 2">
    <name type="scientific">Algoriphagus aquatilis</name>
    <dbReference type="NCBI Taxonomy" id="490186"/>
    <lineage>
        <taxon>Bacteria</taxon>
        <taxon>Pseudomonadati</taxon>
        <taxon>Bacteroidota</taxon>
        <taxon>Cytophagia</taxon>
        <taxon>Cytophagales</taxon>
        <taxon>Cyclobacteriaceae</taxon>
        <taxon>Algoriphagus</taxon>
    </lineage>
</organism>
<reference evidence="2" key="1">
    <citation type="journal article" date="2019" name="Int. J. Syst. Evol. Microbiol.">
        <title>The Global Catalogue of Microorganisms (GCM) 10K type strain sequencing project: providing services to taxonomists for standard genome sequencing and annotation.</title>
        <authorList>
            <consortium name="The Broad Institute Genomics Platform"/>
            <consortium name="The Broad Institute Genome Sequencing Center for Infectious Disease"/>
            <person name="Wu L."/>
            <person name="Ma J."/>
        </authorList>
    </citation>
    <scope>NUCLEOTIDE SEQUENCE [LARGE SCALE GENOMIC DNA]</scope>
    <source>
        <strain evidence="2">CGMCC 1.7030</strain>
    </source>
</reference>
<dbReference type="RefSeq" id="WP_377916433.1">
    <property type="nucleotide sequence ID" value="NZ_JBHSKS010000012.1"/>
</dbReference>
<accession>A0ABW0C0S3</accession>
<evidence type="ECO:0008006" key="3">
    <source>
        <dbReference type="Google" id="ProtNLM"/>
    </source>
</evidence>
<comment type="caution">
    <text evidence="1">The sequence shown here is derived from an EMBL/GenBank/DDBJ whole genome shotgun (WGS) entry which is preliminary data.</text>
</comment>
<keyword evidence="2" id="KW-1185">Reference proteome</keyword>
<proteinExistence type="predicted"/>
<name>A0ABW0C0S3_9BACT</name>